<dbReference type="RefSeq" id="WP_055581427.1">
    <property type="nucleotide sequence ID" value="NZ_LKTM01000372.1"/>
</dbReference>
<gene>
    <name evidence="1" type="ORF">AO501_25180</name>
</gene>
<dbReference type="Proteomes" id="UP000051677">
    <property type="component" value="Unassembled WGS sequence"/>
</dbReference>
<sequence length="311" mass="33621">MADYGKLLSRIWADHHFIALDARPQQVYCLLISYATRNVAGVLPLTLKRWAKCTADATIDALTQALIVLAANDFIVVDWDTEEVLVRTFVRNDEVYKQPNLMKSALKFARQVESEAIRWVLHDELKRLPAHKDQDTTVDTANGLVEGLSRTLSEGLAEGFAEGLPEPPGVGVSYVGKGNTSTYTDHPAPAPAAVAIPEPLDAIAATSGADLVRRIIPSEHPAAVQTALRHRASELVNTGTPPKTVEAALRLWLTKPNLGPHALPSLVSEVIKSQQPRAAPGINGLTAGEAKVAEWAALGNRNPHSQEAIER</sequence>
<dbReference type="AlphaFoldDB" id="A0A0Q2Q6F4"/>
<dbReference type="OrthoDB" id="4747530at2"/>
<evidence type="ECO:0000313" key="1">
    <source>
        <dbReference type="EMBL" id="KQH75573.1"/>
    </source>
</evidence>
<comment type="caution">
    <text evidence="1">The sequence shown here is derived from an EMBL/GenBank/DDBJ whole genome shotgun (WGS) entry which is preliminary data.</text>
</comment>
<protein>
    <submittedName>
        <fullName evidence="1">Uncharacterized protein</fullName>
    </submittedName>
</protein>
<evidence type="ECO:0000313" key="2">
    <source>
        <dbReference type="Proteomes" id="UP000051677"/>
    </source>
</evidence>
<accession>A0A0Q2Q6F4</accession>
<reference evidence="1 2" key="1">
    <citation type="submission" date="2015-10" db="EMBL/GenBank/DDBJ databases">
        <title>Mycobacterium gordonae draft genome assembly.</title>
        <authorList>
            <person name="Ustinova V."/>
            <person name="Smirnova T."/>
            <person name="Blagodatskikh K."/>
            <person name="Varlamov D."/>
            <person name="Larionova E."/>
            <person name="Chernousova L."/>
        </authorList>
    </citation>
    <scope>NUCLEOTIDE SEQUENCE [LARGE SCALE GENOMIC DNA]</scope>
    <source>
        <strain evidence="1 2">CTRI 14-8773</strain>
    </source>
</reference>
<organism evidence="1 2">
    <name type="scientific">Mycobacterium gordonae</name>
    <dbReference type="NCBI Taxonomy" id="1778"/>
    <lineage>
        <taxon>Bacteria</taxon>
        <taxon>Bacillati</taxon>
        <taxon>Actinomycetota</taxon>
        <taxon>Actinomycetes</taxon>
        <taxon>Mycobacteriales</taxon>
        <taxon>Mycobacteriaceae</taxon>
        <taxon>Mycobacterium</taxon>
    </lineage>
</organism>
<proteinExistence type="predicted"/>
<name>A0A0Q2Q6F4_MYCGO</name>
<dbReference type="EMBL" id="LKTM01000372">
    <property type="protein sequence ID" value="KQH75573.1"/>
    <property type="molecule type" value="Genomic_DNA"/>
</dbReference>